<dbReference type="InterPro" id="IPR038404">
    <property type="entry name" value="TRAP_DctP_sf"/>
</dbReference>
<dbReference type="InterPro" id="IPR004682">
    <property type="entry name" value="TRAP_DctP"/>
</dbReference>
<keyword evidence="2" id="KW-0813">Transport</keyword>
<dbReference type="PANTHER" id="PTHR33376:SF7">
    <property type="entry name" value="C4-DICARBOXYLATE-BINDING PROTEIN DCTB"/>
    <property type="match status" value="1"/>
</dbReference>
<organism evidence="4 5">
    <name type="scientific">Bacillus chungangensis</name>
    <dbReference type="NCBI Taxonomy" id="587633"/>
    <lineage>
        <taxon>Bacteria</taxon>
        <taxon>Bacillati</taxon>
        <taxon>Bacillota</taxon>
        <taxon>Bacilli</taxon>
        <taxon>Bacillales</taxon>
        <taxon>Bacillaceae</taxon>
        <taxon>Bacillus</taxon>
    </lineage>
</organism>
<dbReference type="InterPro" id="IPR018389">
    <property type="entry name" value="DctP_fam"/>
</dbReference>
<dbReference type="PIRSF" id="PIRSF006470">
    <property type="entry name" value="DctB"/>
    <property type="match status" value="1"/>
</dbReference>
<accession>A0ABT9WNI9</accession>
<comment type="similarity">
    <text evidence="1">Belongs to the bacterial solute-binding protein 7 family.</text>
</comment>
<dbReference type="NCBIfam" id="TIGR00787">
    <property type="entry name" value="dctP"/>
    <property type="match status" value="1"/>
</dbReference>
<keyword evidence="5" id="KW-1185">Reference proteome</keyword>
<dbReference type="Pfam" id="PF03480">
    <property type="entry name" value="DctP"/>
    <property type="match status" value="1"/>
</dbReference>
<comment type="caution">
    <text evidence="4">The sequence shown here is derived from an EMBL/GenBank/DDBJ whole genome shotgun (WGS) entry which is preliminary data.</text>
</comment>
<dbReference type="NCBIfam" id="NF037995">
    <property type="entry name" value="TRAP_S1"/>
    <property type="match status" value="1"/>
</dbReference>
<gene>
    <name evidence="4" type="ORF">J2S08_000682</name>
</gene>
<reference evidence="4 5" key="1">
    <citation type="submission" date="2023-07" db="EMBL/GenBank/DDBJ databases">
        <title>Genomic Encyclopedia of Type Strains, Phase IV (KMG-IV): sequencing the most valuable type-strain genomes for metagenomic binning, comparative biology and taxonomic classification.</title>
        <authorList>
            <person name="Goeker M."/>
        </authorList>
    </citation>
    <scope>NUCLEOTIDE SEQUENCE [LARGE SCALE GENOMIC DNA]</scope>
    <source>
        <strain evidence="4 5">DSM 23837</strain>
    </source>
</reference>
<proteinExistence type="inferred from homology"/>
<evidence type="ECO:0000256" key="3">
    <source>
        <dbReference type="ARBA" id="ARBA00022729"/>
    </source>
</evidence>
<protein>
    <submittedName>
        <fullName evidence="4">C4-dicarboxylate-binding protein DctP</fullName>
    </submittedName>
</protein>
<evidence type="ECO:0000313" key="4">
    <source>
        <dbReference type="EMBL" id="MDQ0174848.1"/>
    </source>
</evidence>
<dbReference type="RefSeq" id="WP_307226666.1">
    <property type="nucleotide sequence ID" value="NZ_JAUSTT010000003.1"/>
</dbReference>
<dbReference type="Proteomes" id="UP001223586">
    <property type="component" value="Unassembled WGS sequence"/>
</dbReference>
<dbReference type="PANTHER" id="PTHR33376">
    <property type="match status" value="1"/>
</dbReference>
<dbReference type="EMBL" id="JAUSTT010000003">
    <property type="protein sequence ID" value="MDQ0174848.1"/>
    <property type="molecule type" value="Genomic_DNA"/>
</dbReference>
<sequence>MKGIISIISFLLVGIATAIYIGFGNTYAPKPIAVDHELQGLNEKYILKFSHVVAENTPKGIAASRFAQLVKEKTNGWVEVQVFPNGVLNDAQGEFEALKKNEVQIIAPAISEIAVHDPKWTVIDLPFLFENEEMVERAFDGKLGELLFQSIAQYHYKGIAFWDNNFKQFTNNIRPIVTPADLQGLTVRIMPSPLLIDMYQTFGAYSQSFPFNEIYESLRRKHIDGIENTLSNIYSKGLYQQQKYMTVSNHNYLGYAVLMDDKVWDTLPVHHQNSIMEAMEEVTEWLRTYAKEHNKDMLLKVESSESLNIHYLTESERNLWKEALSPIYEKYEPIIGKEIMAEVWKLQEAIR</sequence>
<evidence type="ECO:0000256" key="1">
    <source>
        <dbReference type="ARBA" id="ARBA00009023"/>
    </source>
</evidence>
<evidence type="ECO:0000256" key="2">
    <source>
        <dbReference type="ARBA" id="ARBA00022448"/>
    </source>
</evidence>
<name>A0ABT9WNI9_9BACI</name>
<dbReference type="Gene3D" id="3.40.190.170">
    <property type="entry name" value="Bacterial extracellular solute-binding protein, family 7"/>
    <property type="match status" value="1"/>
</dbReference>
<keyword evidence="3" id="KW-0732">Signal</keyword>
<evidence type="ECO:0000313" key="5">
    <source>
        <dbReference type="Proteomes" id="UP001223586"/>
    </source>
</evidence>